<feature type="compositionally biased region" description="Polar residues" evidence="1">
    <location>
        <begin position="224"/>
        <end position="251"/>
    </location>
</feature>
<feature type="region of interest" description="Disordered" evidence="1">
    <location>
        <begin position="1"/>
        <end position="77"/>
    </location>
</feature>
<feature type="transmembrane region" description="Helical" evidence="2">
    <location>
        <begin position="84"/>
        <end position="104"/>
    </location>
</feature>
<dbReference type="EMBL" id="BAAAWD010000007">
    <property type="protein sequence ID" value="GAA3005503.1"/>
    <property type="molecule type" value="Genomic_DNA"/>
</dbReference>
<name>A0ABN3XX90_9ACTN</name>
<feature type="compositionally biased region" description="Acidic residues" evidence="1">
    <location>
        <begin position="131"/>
        <end position="144"/>
    </location>
</feature>
<gene>
    <name evidence="3" type="ORF">GCM10017559_29010</name>
</gene>
<accession>A0ABN3XX90</accession>
<keyword evidence="2" id="KW-0812">Transmembrane</keyword>
<evidence type="ECO:0000256" key="1">
    <source>
        <dbReference type="SAM" id="MobiDB-lite"/>
    </source>
</evidence>
<keyword evidence="4" id="KW-1185">Reference proteome</keyword>
<keyword evidence="2" id="KW-0472">Membrane</keyword>
<evidence type="ECO:0000256" key="2">
    <source>
        <dbReference type="SAM" id="Phobius"/>
    </source>
</evidence>
<comment type="caution">
    <text evidence="3">The sequence shown here is derived from an EMBL/GenBank/DDBJ whole genome shotgun (WGS) entry which is preliminary data.</text>
</comment>
<feature type="compositionally biased region" description="Basic and acidic residues" evidence="1">
    <location>
        <begin position="25"/>
        <end position="41"/>
    </location>
</feature>
<organism evidence="3 4">
    <name type="scientific">Streptosporangium longisporum</name>
    <dbReference type="NCBI Taxonomy" id="46187"/>
    <lineage>
        <taxon>Bacteria</taxon>
        <taxon>Bacillati</taxon>
        <taxon>Actinomycetota</taxon>
        <taxon>Actinomycetes</taxon>
        <taxon>Streptosporangiales</taxon>
        <taxon>Streptosporangiaceae</taxon>
        <taxon>Streptosporangium</taxon>
    </lineage>
</organism>
<feature type="compositionally biased region" description="Low complexity" evidence="1">
    <location>
        <begin position="177"/>
        <end position="186"/>
    </location>
</feature>
<feature type="region of interest" description="Disordered" evidence="1">
    <location>
        <begin position="101"/>
        <end position="258"/>
    </location>
</feature>
<proteinExistence type="predicted"/>
<keyword evidence="2" id="KW-1133">Transmembrane helix</keyword>
<protein>
    <recommendedName>
        <fullName evidence="5">CBM2 domain-containing protein</fullName>
    </recommendedName>
</protein>
<evidence type="ECO:0000313" key="4">
    <source>
        <dbReference type="Proteomes" id="UP001499930"/>
    </source>
</evidence>
<evidence type="ECO:0000313" key="3">
    <source>
        <dbReference type="EMBL" id="GAA3005503.1"/>
    </source>
</evidence>
<dbReference type="Proteomes" id="UP001499930">
    <property type="component" value="Unassembled WGS sequence"/>
</dbReference>
<sequence length="360" mass="36807">MGRHGANGEETSPDRGNRGPESPPEQDRWDEPVGRRLRPEESVVTEPRTGFLGSGWTSESEPSGSADPWPEDEKRSGGRVGKTLLAVAAVAVLLGGTVAGVRGLTGSERPADCPATGCVTAASNRPVPAEETTDPGEPGDDTGDIGDTAPSEEPSEAGDEATAAPTPAVTRRGGGVTAAPRPTATRRATRAPRNDEDGSRTRRPSSTDEPDPRVTTAEPLVNEAPSQEPTGVPTQVPSTTAPAPDPVSSTGGVAERPAPLAGGAAITVGADLMDEEARTYTVQLVVAADANVGDLTVSVPVSGRVSVLEGAGWRQVGDDLVIESPAGLEAGEPLVVTFTAHGDAKIPRTCRSDQGECSVD</sequence>
<evidence type="ECO:0008006" key="5">
    <source>
        <dbReference type="Google" id="ProtNLM"/>
    </source>
</evidence>
<reference evidence="3 4" key="1">
    <citation type="journal article" date="2019" name="Int. J. Syst. Evol. Microbiol.">
        <title>The Global Catalogue of Microorganisms (GCM) 10K type strain sequencing project: providing services to taxonomists for standard genome sequencing and annotation.</title>
        <authorList>
            <consortium name="The Broad Institute Genomics Platform"/>
            <consortium name="The Broad Institute Genome Sequencing Center for Infectious Disease"/>
            <person name="Wu L."/>
            <person name="Ma J."/>
        </authorList>
    </citation>
    <scope>NUCLEOTIDE SEQUENCE [LARGE SCALE GENOMIC DNA]</scope>
    <source>
        <strain evidence="3 4">JCM 3106</strain>
    </source>
</reference>